<dbReference type="AlphaFoldDB" id="X0T8K2"/>
<comment type="caution">
    <text evidence="2">The sequence shown here is derived from an EMBL/GenBank/DDBJ whole genome shotgun (WGS) entry which is preliminary data.</text>
</comment>
<organism evidence="2">
    <name type="scientific">marine sediment metagenome</name>
    <dbReference type="NCBI Taxonomy" id="412755"/>
    <lineage>
        <taxon>unclassified sequences</taxon>
        <taxon>metagenomes</taxon>
        <taxon>ecological metagenomes</taxon>
    </lineage>
</organism>
<evidence type="ECO:0000313" key="2">
    <source>
        <dbReference type="EMBL" id="GAF83661.1"/>
    </source>
</evidence>
<dbReference type="EMBL" id="BARS01004809">
    <property type="protein sequence ID" value="GAF83661.1"/>
    <property type="molecule type" value="Genomic_DNA"/>
</dbReference>
<evidence type="ECO:0000256" key="1">
    <source>
        <dbReference type="SAM" id="MobiDB-lite"/>
    </source>
</evidence>
<sequence length="95" mass="10303">MRSPFKKVRKTKAKGGGTKKVCLPYAKIKSMSKSERSAVISAKRKAGAAGKYKRSSKSNVTGTSSGGSLKTWVKQDWRQVANPSLKCGESPKKKK</sequence>
<reference evidence="2" key="1">
    <citation type="journal article" date="2014" name="Front. Microbiol.">
        <title>High frequency of phylogenetically diverse reductive dehalogenase-homologous genes in deep subseafloor sedimentary metagenomes.</title>
        <authorList>
            <person name="Kawai M."/>
            <person name="Futagami T."/>
            <person name="Toyoda A."/>
            <person name="Takaki Y."/>
            <person name="Nishi S."/>
            <person name="Hori S."/>
            <person name="Arai W."/>
            <person name="Tsubouchi T."/>
            <person name="Morono Y."/>
            <person name="Uchiyama I."/>
            <person name="Ito T."/>
            <person name="Fujiyama A."/>
            <person name="Inagaki F."/>
            <person name="Takami H."/>
        </authorList>
    </citation>
    <scope>NUCLEOTIDE SEQUENCE</scope>
    <source>
        <strain evidence="2">Expedition CK06-06</strain>
    </source>
</reference>
<feature type="compositionally biased region" description="Basic residues" evidence="1">
    <location>
        <begin position="44"/>
        <end position="56"/>
    </location>
</feature>
<name>X0T8K2_9ZZZZ</name>
<proteinExistence type="predicted"/>
<protein>
    <submittedName>
        <fullName evidence="2">Uncharacterized protein</fullName>
    </submittedName>
</protein>
<feature type="region of interest" description="Disordered" evidence="1">
    <location>
        <begin position="44"/>
        <end position="75"/>
    </location>
</feature>
<accession>X0T8K2</accession>
<feature type="compositionally biased region" description="Polar residues" evidence="1">
    <location>
        <begin position="59"/>
        <end position="68"/>
    </location>
</feature>
<gene>
    <name evidence="2" type="ORF">S01H1_09408</name>
</gene>